<sequence length="204" mass="23578">MTNQEASEYLNGLKEAINNPKEHQNALDLDAYSPISIGHAKQTPELNHFFGLDEDGPYSEFLKKGLRSLRLGFYKLCSPPIYNKSIFPGTFAADVYYYYPGPNCIKLIKYRANIGPMINSHFKYLPVPGTPQYKSISDIPFLKEFEEQKYTIGTPDDHYYVPKQNFFKALLDNEKIFFVKESIFDPSFPHANPKPKRITWTFID</sequence>
<proteinExistence type="predicted"/>
<dbReference type="RefSeq" id="WP_173414580.1">
    <property type="nucleotide sequence ID" value="NZ_CP054139.1"/>
</dbReference>
<dbReference type="Proteomes" id="UP000505355">
    <property type="component" value="Chromosome"/>
</dbReference>
<reference evidence="1 2" key="1">
    <citation type="submission" date="2020-05" db="EMBL/GenBank/DDBJ databases">
        <title>Mucilaginibacter mali sp. nov.</title>
        <authorList>
            <person name="Kim H.S."/>
            <person name="Lee K.C."/>
            <person name="Suh M.K."/>
            <person name="Kim J.-S."/>
            <person name="Han K.-I."/>
            <person name="Eom M.K."/>
            <person name="Shin Y.K."/>
            <person name="Lee J.-S."/>
        </authorList>
    </citation>
    <scope>NUCLEOTIDE SEQUENCE [LARGE SCALE GENOMIC DNA]</scope>
    <source>
        <strain evidence="1 2">G2-14</strain>
    </source>
</reference>
<dbReference type="KEGG" id="mmab:HQ865_09025"/>
<keyword evidence="2" id="KW-1185">Reference proteome</keyword>
<dbReference type="AlphaFoldDB" id="A0A7D4QJQ6"/>
<evidence type="ECO:0000313" key="2">
    <source>
        <dbReference type="Proteomes" id="UP000505355"/>
    </source>
</evidence>
<dbReference type="EMBL" id="CP054139">
    <property type="protein sequence ID" value="QKJ29890.1"/>
    <property type="molecule type" value="Genomic_DNA"/>
</dbReference>
<gene>
    <name evidence="1" type="ORF">HQ865_09025</name>
</gene>
<name>A0A7D4QJQ6_9SPHI</name>
<organism evidence="1 2">
    <name type="scientific">Mucilaginibacter mali</name>
    <dbReference type="NCBI Taxonomy" id="2740462"/>
    <lineage>
        <taxon>Bacteria</taxon>
        <taxon>Pseudomonadati</taxon>
        <taxon>Bacteroidota</taxon>
        <taxon>Sphingobacteriia</taxon>
        <taxon>Sphingobacteriales</taxon>
        <taxon>Sphingobacteriaceae</taxon>
        <taxon>Mucilaginibacter</taxon>
    </lineage>
</organism>
<accession>A0A7D4QJQ6</accession>
<evidence type="ECO:0000313" key="1">
    <source>
        <dbReference type="EMBL" id="QKJ29890.1"/>
    </source>
</evidence>
<protein>
    <submittedName>
        <fullName evidence="1">Uncharacterized protein</fullName>
    </submittedName>
</protein>